<dbReference type="InterPro" id="IPR011006">
    <property type="entry name" value="CheY-like_superfamily"/>
</dbReference>
<organism evidence="6 7">
    <name type="scientific">Actinoallomurus iriomotensis</name>
    <dbReference type="NCBI Taxonomy" id="478107"/>
    <lineage>
        <taxon>Bacteria</taxon>
        <taxon>Bacillati</taxon>
        <taxon>Actinomycetota</taxon>
        <taxon>Actinomycetes</taxon>
        <taxon>Streptosporangiales</taxon>
        <taxon>Thermomonosporaceae</taxon>
        <taxon>Actinoallomurus</taxon>
    </lineage>
</organism>
<dbReference type="GO" id="GO:0003677">
    <property type="term" value="F:DNA binding"/>
    <property type="evidence" value="ECO:0007669"/>
    <property type="project" value="UniProtKB-KW"/>
</dbReference>
<dbReference type="EMBL" id="BSTK01000004">
    <property type="protein sequence ID" value="GLY85725.1"/>
    <property type="molecule type" value="Genomic_DNA"/>
</dbReference>
<evidence type="ECO:0000256" key="2">
    <source>
        <dbReference type="ARBA" id="ARBA00023125"/>
    </source>
</evidence>
<accession>A0A9W6S0J0</accession>
<dbReference type="SUPFAM" id="SSF52172">
    <property type="entry name" value="CheY-like"/>
    <property type="match status" value="1"/>
</dbReference>
<dbReference type="GO" id="GO:0006355">
    <property type="term" value="P:regulation of DNA-templated transcription"/>
    <property type="evidence" value="ECO:0007669"/>
    <property type="project" value="InterPro"/>
</dbReference>
<dbReference type="InterPro" id="IPR036388">
    <property type="entry name" value="WH-like_DNA-bd_sf"/>
</dbReference>
<dbReference type="SMART" id="SM00421">
    <property type="entry name" value="HTH_LUXR"/>
    <property type="match status" value="1"/>
</dbReference>
<keyword evidence="1 3" id="KW-0597">Phosphoprotein</keyword>
<dbReference type="CDD" id="cd17535">
    <property type="entry name" value="REC_NarL-like"/>
    <property type="match status" value="1"/>
</dbReference>
<sequence>MRVIVADDVPMLRDLYRQSIQALGVDVVAEAATTAELLVHVRGHRPDAVLVDINFGGHLGRPQDDDGLHAAERLRADHPRLGIVMFSVHMTPAYLRRITAIGDGTHIGYLGKERIKDARTIVDALARVTAGETVIDGALAEQMLRTRRVQDPIALLTARQREALELLAQGRTNKAIAERMKVAVPTVEAYLGEVFKTLDIPTSPDDHKRVLAVLAWLRSAGPRPSGIRTAQGVEE</sequence>
<evidence type="ECO:0000256" key="3">
    <source>
        <dbReference type="PROSITE-ProRule" id="PRU00169"/>
    </source>
</evidence>
<dbReference type="InterPro" id="IPR058245">
    <property type="entry name" value="NreC/VraR/RcsB-like_REC"/>
</dbReference>
<dbReference type="PROSITE" id="PS50043">
    <property type="entry name" value="HTH_LUXR_2"/>
    <property type="match status" value="1"/>
</dbReference>
<dbReference type="GO" id="GO:0000160">
    <property type="term" value="P:phosphorelay signal transduction system"/>
    <property type="evidence" value="ECO:0007669"/>
    <property type="project" value="InterPro"/>
</dbReference>
<evidence type="ECO:0000313" key="6">
    <source>
        <dbReference type="EMBL" id="GLY85725.1"/>
    </source>
</evidence>
<dbReference type="AlphaFoldDB" id="A0A9W6S0J0"/>
<reference evidence="6" key="1">
    <citation type="submission" date="2023-03" db="EMBL/GenBank/DDBJ databases">
        <title>Actinoallomurus iriomotensis NBRC 103684.</title>
        <authorList>
            <person name="Ichikawa N."/>
            <person name="Sato H."/>
            <person name="Tonouchi N."/>
        </authorList>
    </citation>
    <scope>NUCLEOTIDE SEQUENCE</scope>
    <source>
        <strain evidence="6">NBRC 103684</strain>
    </source>
</reference>
<protein>
    <submittedName>
        <fullName evidence="6">DNA-binding response regulator</fullName>
    </submittedName>
</protein>
<dbReference type="PANTHER" id="PTHR43214">
    <property type="entry name" value="TWO-COMPONENT RESPONSE REGULATOR"/>
    <property type="match status" value="1"/>
</dbReference>
<dbReference type="PROSITE" id="PS50110">
    <property type="entry name" value="RESPONSE_REGULATORY"/>
    <property type="match status" value="1"/>
</dbReference>
<dbReference type="Proteomes" id="UP001165074">
    <property type="component" value="Unassembled WGS sequence"/>
</dbReference>
<dbReference type="CDD" id="cd06170">
    <property type="entry name" value="LuxR_C_like"/>
    <property type="match status" value="1"/>
</dbReference>
<dbReference type="Pfam" id="PF00196">
    <property type="entry name" value="GerE"/>
    <property type="match status" value="1"/>
</dbReference>
<comment type="caution">
    <text evidence="6">The sequence shown here is derived from an EMBL/GenBank/DDBJ whole genome shotgun (WGS) entry which is preliminary data.</text>
</comment>
<feature type="modified residue" description="4-aspartylphosphate" evidence="3">
    <location>
        <position position="52"/>
    </location>
</feature>
<dbReference type="RefSeq" id="WP_285572814.1">
    <property type="nucleotide sequence ID" value="NZ_BSTK01000004.1"/>
</dbReference>
<evidence type="ECO:0000313" key="7">
    <source>
        <dbReference type="Proteomes" id="UP001165074"/>
    </source>
</evidence>
<evidence type="ECO:0000259" key="5">
    <source>
        <dbReference type="PROSITE" id="PS50110"/>
    </source>
</evidence>
<dbReference type="Gene3D" id="1.10.10.10">
    <property type="entry name" value="Winged helix-like DNA-binding domain superfamily/Winged helix DNA-binding domain"/>
    <property type="match status" value="1"/>
</dbReference>
<dbReference type="InterPro" id="IPR039420">
    <property type="entry name" value="WalR-like"/>
</dbReference>
<dbReference type="Gene3D" id="3.40.50.2300">
    <property type="match status" value="1"/>
</dbReference>
<gene>
    <name evidence="6" type="ORF">Airi02_036540</name>
</gene>
<proteinExistence type="predicted"/>
<dbReference type="SUPFAM" id="SSF46894">
    <property type="entry name" value="C-terminal effector domain of the bipartite response regulators"/>
    <property type="match status" value="1"/>
</dbReference>
<dbReference type="Pfam" id="PF00072">
    <property type="entry name" value="Response_reg"/>
    <property type="match status" value="1"/>
</dbReference>
<dbReference type="SMART" id="SM00448">
    <property type="entry name" value="REC"/>
    <property type="match status" value="1"/>
</dbReference>
<dbReference type="PRINTS" id="PR00038">
    <property type="entry name" value="HTHLUXR"/>
</dbReference>
<keyword evidence="7" id="KW-1185">Reference proteome</keyword>
<dbReference type="InterPro" id="IPR001789">
    <property type="entry name" value="Sig_transdc_resp-reg_receiver"/>
</dbReference>
<name>A0A9W6S0J0_9ACTN</name>
<dbReference type="InterPro" id="IPR016032">
    <property type="entry name" value="Sig_transdc_resp-reg_C-effctor"/>
</dbReference>
<evidence type="ECO:0000256" key="1">
    <source>
        <dbReference type="ARBA" id="ARBA00022553"/>
    </source>
</evidence>
<feature type="domain" description="Response regulatory" evidence="5">
    <location>
        <begin position="2"/>
        <end position="127"/>
    </location>
</feature>
<dbReference type="InterPro" id="IPR000792">
    <property type="entry name" value="Tscrpt_reg_LuxR_C"/>
</dbReference>
<evidence type="ECO:0000259" key="4">
    <source>
        <dbReference type="PROSITE" id="PS50043"/>
    </source>
</evidence>
<keyword evidence="2 6" id="KW-0238">DNA-binding</keyword>
<feature type="domain" description="HTH luxR-type" evidence="4">
    <location>
        <begin position="149"/>
        <end position="214"/>
    </location>
</feature>